<proteinExistence type="predicted"/>
<keyword evidence="1" id="KW-0175">Coiled coil</keyword>
<evidence type="ECO:0000313" key="2">
    <source>
        <dbReference type="EMBL" id="KAK8849272.1"/>
    </source>
</evidence>
<dbReference type="SUPFAM" id="SSF48403">
    <property type="entry name" value="Ankyrin repeat"/>
    <property type="match status" value="1"/>
</dbReference>
<evidence type="ECO:0000313" key="3">
    <source>
        <dbReference type="Proteomes" id="UP001470230"/>
    </source>
</evidence>
<accession>A0ABR2HP19</accession>
<gene>
    <name evidence="2" type="ORF">M9Y10_018640</name>
</gene>
<evidence type="ECO:0008006" key="4">
    <source>
        <dbReference type="Google" id="ProtNLM"/>
    </source>
</evidence>
<dbReference type="Proteomes" id="UP001470230">
    <property type="component" value="Unassembled WGS sequence"/>
</dbReference>
<comment type="caution">
    <text evidence="2">The sequence shown here is derived from an EMBL/GenBank/DDBJ whole genome shotgun (WGS) entry which is preliminary data.</text>
</comment>
<name>A0ABR2HP19_9EUKA</name>
<dbReference type="Gene3D" id="1.25.40.20">
    <property type="entry name" value="Ankyrin repeat-containing domain"/>
    <property type="match status" value="1"/>
</dbReference>
<dbReference type="InterPro" id="IPR036770">
    <property type="entry name" value="Ankyrin_rpt-contain_sf"/>
</dbReference>
<sequence length="398" mass="47496">MDIQEYIEKLRNIQQSILTFIENEDNNEENYENFNNNLEEQNIKNDQEDLKIFLHMIAKISNNHHRSINFFMKIEKILDTLKTDIQSNFTNSEIFEIFRGNKRILLFLIEEKIVNIDKDIFQELMNSKYQSSFYFEYFLPEIKTFIEESQEDKETEGANYLNYDEIPKFDSEIFNEKRKNGENDGYLYTIIQKDSLDEYVTFVSQNDLPSQSFVELSIFETNPFLLKREKTTLIEYSAFCGSKQIFKYLCDSGAELTPSLLLYSIHSNDVEIIDFLIENHIEPKLDQVTYELCLKESIKCHHNEITNYILNKFEDKQKSKETIVPFCFQYYNFSFFPDVIRINSTFHFACKYDYLTIVLLLFENDKIDINAKLMNVHIMNILMKRLCGLLQKKAMKKF</sequence>
<reference evidence="2 3" key="1">
    <citation type="submission" date="2024-04" db="EMBL/GenBank/DDBJ databases">
        <title>Tritrichomonas musculus Genome.</title>
        <authorList>
            <person name="Alves-Ferreira E."/>
            <person name="Grigg M."/>
            <person name="Lorenzi H."/>
            <person name="Galac M."/>
        </authorList>
    </citation>
    <scope>NUCLEOTIDE SEQUENCE [LARGE SCALE GENOMIC DNA]</scope>
    <source>
        <strain evidence="2 3">EAF2021</strain>
    </source>
</reference>
<dbReference type="PANTHER" id="PTHR24159:SF5">
    <property type="entry name" value="ANK_REP_REGION DOMAIN-CONTAINING PROTEIN"/>
    <property type="match status" value="1"/>
</dbReference>
<keyword evidence="3" id="KW-1185">Reference proteome</keyword>
<dbReference type="EMBL" id="JAPFFF010000026">
    <property type="protein sequence ID" value="KAK8849272.1"/>
    <property type="molecule type" value="Genomic_DNA"/>
</dbReference>
<dbReference type="PANTHER" id="PTHR24159">
    <property type="match status" value="1"/>
</dbReference>
<evidence type="ECO:0000256" key="1">
    <source>
        <dbReference type="SAM" id="Coils"/>
    </source>
</evidence>
<protein>
    <recommendedName>
        <fullName evidence="4">DUF3447 domain-containing protein</fullName>
    </recommendedName>
</protein>
<organism evidence="2 3">
    <name type="scientific">Tritrichomonas musculus</name>
    <dbReference type="NCBI Taxonomy" id="1915356"/>
    <lineage>
        <taxon>Eukaryota</taxon>
        <taxon>Metamonada</taxon>
        <taxon>Parabasalia</taxon>
        <taxon>Tritrichomonadida</taxon>
        <taxon>Tritrichomonadidae</taxon>
        <taxon>Tritrichomonas</taxon>
    </lineage>
</organism>
<feature type="coiled-coil region" evidence="1">
    <location>
        <begin position="21"/>
        <end position="51"/>
    </location>
</feature>